<evidence type="ECO:0000313" key="1">
    <source>
        <dbReference type="EMBL" id="CAG8564997.1"/>
    </source>
</evidence>
<dbReference type="AlphaFoldDB" id="A0A9N9FYJ8"/>
<dbReference type="SUPFAM" id="SSF57850">
    <property type="entry name" value="RING/U-box"/>
    <property type="match status" value="1"/>
</dbReference>
<dbReference type="EMBL" id="CAJVPL010001325">
    <property type="protein sequence ID" value="CAG8564997.1"/>
    <property type="molecule type" value="Genomic_DNA"/>
</dbReference>
<evidence type="ECO:0000313" key="2">
    <source>
        <dbReference type="Proteomes" id="UP000789831"/>
    </source>
</evidence>
<organism evidence="1 2">
    <name type="scientific">Ambispora gerdemannii</name>
    <dbReference type="NCBI Taxonomy" id="144530"/>
    <lineage>
        <taxon>Eukaryota</taxon>
        <taxon>Fungi</taxon>
        <taxon>Fungi incertae sedis</taxon>
        <taxon>Mucoromycota</taxon>
        <taxon>Glomeromycotina</taxon>
        <taxon>Glomeromycetes</taxon>
        <taxon>Archaeosporales</taxon>
        <taxon>Ambisporaceae</taxon>
        <taxon>Ambispora</taxon>
    </lineage>
</organism>
<name>A0A9N9FYJ8_9GLOM</name>
<gene>
    <name evidence="1" type="ORF">AGERDE_LOCUS7343</name>
</gene>
<reference evidence="1" key="1">
    <citation type="submission" date="2021-06" db="EMBL/GenBank/DDBJ databases">
        <authorList>
            <person name="Kallberg Y."/>
            <person name="Tangrot J."/>
            <person name="Rosling A."/>
        </authorList>
    </citation>
    <scope>NUCLEOTIDE SEQUENCE</scope>
    <source>
        <strain evidence="1">MT106</strain>
    </source>
</reference>
<comment type="caution">
    <text evidence="1">The sequence shown here is derived from an EMBL/GenBank/DDBJ whole genome shotgun (WGS) entry which is preliminary data.</text>
</comment>
<protein>
    <submittedName>
        <fullName evidence="1">12660_t:CDS:1</fullName>
    </submittedName>
</protein>
<keyword evidence="2" id="KW-1185">Reference proteome</keyword>
<dbReference type="Proteomes" id="UP000789831">
    <property type="component" value="Unassembled WGS sequence"/>
</dbReference>
<accession>A0A9N9FYJ8</accession>
<sequence>MVQPYRIPENRMGRRNQPQVIADNNTGVARNRFSRRENAATRQNQTRQTSNYSTISETILNSAGIPIQREVILIPDDDEVETSTTNNNTGGDSSTLVEVIEIPDSDSEEEDNDPAIELIYISDNLLRRIRNVDHEDVGYVLSLRPVEQRSPSPREGFTTNLTENLNLICSECNQQLTNGMCALFCGHVVCGSCGDAFELGEKTNCSVCGEVVCLSEITQLYV</sequence>
<proteinExistence type="predicted"/>